<dbReference type="Pfam" id="PF00474">
    <property type="entry name" value="SSF"/>
    <property type="match status" value="1"/>
</dbReference>
<comment type="subcellular location">
    <subcellularLocation>
        <location evidence="1">Membrane</location>
        <topology evidence="1">Multi-pass membrane protein</topology>
    </subcellularLocation>
</comment>
<feature type="transmembrane region" description="Helical" evidence="7">
    <location>
        <begin position="118"/>
        <end position="140"/>
    </location>
</feature>
<dbReference type="PANTHER" id="PTHR11819:SF195">
    <property type="entry name" value="SODIUM_GLUCOSE COTRANSPORTER 4"/>
    <property type="match status" value="1"/>
</dbReference>
<feature type="transmembrane region" description="Helical" evidence="7">
    <location>
        <begin position="421"/>
        <end position="438"/>
    </location>
</feature>
<evidence type="ECO:0000313" key="8">
    <source>
        <dbReference type="EMBL" id="KAA0018571.1"/>
    </source>
</evidence>
<feature type="transmembrane region" description="Helical" evidence="7">
    <location>
        <begin position="445"/>
        <end position="464"/>
    </location>
</feature>
<keyword evidence="3 7" id="KW-0812">Transmembrane</keyword>
<evidence type="ECO:0000256" key="1">
    <source>
        <dbReference type="ARBA" id="ARBA00004141"/>
    </source>
</evidence>
<feature type="transmembrane region" description="Helical" evidence="7">
    <location>
        <begin position="160"/>
        <end position="179"/>
    </location>
</feature>
<dbReference type="PANTHER" id="PTHR11819">
    <property type="entry name" value="SOLUTE CARRIER FAMILY 5"/>
    <property type="match status" value="1"/>
</dbReference>
<feature type="transmembrane region" description="Helical" evidence="7">
    <location>
        <begin position="282"/>
        <end position="307"/>
    </location>
</feature>
<keyword evidence="5 7" id="KW-0472">Membrane</keyword>
<comment type="caution">
    <text evidence="8">The sequence shown here is derived from an EMBL/GenBank/DDBJ whole genome shotgun (WGS) entry which is preliminary data.</text>
</comment>
<feature type="transmembrane region" description="Helical" evidence="7">
    <location>
        <begin position="75"/>
        <end position="97"/>
    </location>
</feature>
<evidence type="ECO:0000313" key="9">
    <source>
        <dbReference type="Proteomes" id="UP000466024"/>
    </source>
</evidence>
<dbReference type="NCBIfam" id="TIGR00813">
    <property type="entry name" value="sss"/>
    <property type="match status" value="1"/>
</dbReference>
<feature type="transmembrane region" description="Helical" evidence="7">
    <location>
        <begin position="476"/>
        <end position="498"/>
    </location>
</feature>
<feature type="transmembrane region" description="Helical" evidence="7">
    <location>
        <begin position="242"/>
        <end position="261"/>
    </location>
</feature>
<feature type="transmembrane region" description="Helical" evidence="7">
    <location>
        <begin position="34"/>
        <end position="55"/>
    </location>
</feature>
<evidence type="ECO:0000256" key="5">
    <source>
        <dbReference type="ARBA" id="ARBA00023136"/>
    </source>
</evidence>
<feature type="transmembrane region" description="Helical" evidence="7">
    <location>
        <begin position="519"/>
        <end position="538"/>
    </location>
</feature>
<feature type="transmembrane region" description="Helical" evidence="7">
    <location>
        <begin position="550"/>
        <end position="568"/>
    </location>
</feature>
<feature type="transmembrane region" description="Helical" evidence="7">
    <location>
        <begin position="191"/>
        <end position="211"/>
    </location>
</feature>
<dbReference type="InterPro" id="IPR001734">
    <property type="entry name" value="Na/solute_symporter"/>
</dbReference>
<dbReference type="GO" id="GO:0005412">
    <property type="term" value="F:D-glucose:sodium symporter activity"/>
    <property type="evidence" value="ECO:0007669"/>
    <property type="project" value="TreeGrafter"/>
</dbReference>
<dbReference type="CDD" id="cd10328">
    <property type="entry name" value="SLC5sbd_YidK"/>
    <property type="match status" value="1"/>
</dbReference>
<evidence type="ECO:0000256" key="7">
    <source>
        <dbReference type="SAM" id="Phobius"/>
    </source>
</evidence>
<evidence type="ECO:0000256" key="3">
    <source>
        <dbReference type="ARBA" id="ARBA00022692"/>
    </source>
</evidence>
<evidence type="ECO:0000256" key="2">
    <source>
        <dbReference type="ARBA" id="ARBA00006434"/>
    </source>
</evidence>
<comment type="similarity">
    <text evidence="2 6">Belongs to the sodium:solute symporter (SSF) (TC 2.A.21) family.</text>
</comment>
<dbReference type="AlphaFoldDB" id="A0A640WEI6"/>
<keyword evidence="9" id="KW-1185">Reference proteome</keyword>
<protein>
    <submittedName>
        <fullName evidence="8">Solute:sodium symporter family transporter</fullName>
    </submittedName>
</protein>
<organism evidence="8 9">
    <name type="scientific">Salinicola corii</name>
    <dbReference type="NCBI Taxonomy" id="2606937"/>
    <lineage>
        <taxon>Bacteria</taxon>
        <taxon>Pseudomonadati</taxon>
        <taxon>Pseudomonadota</taxon>
        <taxon>Gammaproteobacteria</taxon>
        <taxon>Oceanospirillales</taxon>
        <taxon>Halomonadaceae</taxon>
        <taxon>Salinicola</taxon>
    </lineage>
</organism>
<dbReference type="EMBL" id="VTPX01000004">
    <property type="protein sequence ID" value="KAA0018571.1"/>
    <property type="molecule type" value="Genomic_DNA"/>
</dbReference>
<dbReference type="PROSITE" id="PS50283">
    <property type="entry name" value="NA_SOLUT_SYMP_3"/>
    <property type="match status" value="1"/>
</dbReference>
<feature type="transmembrane region" description="Helical" evidence="7">
    <location>
        <begin position="389"/>
        <end position="409"/>
    </location>
</feature>
<dbReference type="GO" id="GO:0005886">
    <property type="term" value="C:plasma membrane"/>
    <property type="evidence" value="ECO:0007669"/>
    <property type="project" value="TreeGrafter"/>
</dbReference>
<dbReference type="Proteomes" id="UP000466024">
    <property type="component" value="Unassembled WGS sequence"/>
</dbReference>
<sequence length="587" mass="63030">MTLTLVSFLGFTALVAVISWLKTRGDDLGRISGYFLAGRSLSWIVIAGSLFLTNISAEQLTGLNANAFSNGANVMAWETVAALTLIVLAFVFLPRYLRSGIGTVPQFLEHRYGRRMRLVASFIFIYAIVIGFLPFVLYAGAITLGQLFDIGTLFGIGQTATTWVMVIAIGVVGGIYAVFGGLKAVAVSDTINGVGLLIAGLLVPILGLYTLGGGDLFGGWQVMTTQAPERLNAVGTSADANIPWYGMISGVLLINLFYWCTNQAIVQRALGARSLAESQKGVLVAGFLKMAGVLMLVLPGIIAWHLYQQGMLEIPSKPGSEALNADVAYPVLVRSILPPWLTGFFCAAMFGAILSSFNSGVNSLSTLISLDIYKSLIKPNATDRETVRVGQLFATATIAICIVIAPYIANADSLYTLMRTIMAVINVPIFTVILFGVISKRAPALAGYVGLVFGMAFFYLTHFVLGDDLGFVQVHWLLLVGINFLLMLGVMTLVRLLKPLPEPVEIPDTREVDTTPWRYARHASWSLVALFVLVYAALSPLGLTSPSGSFVIVLGVSGVTLLVLYGLYRLIASRLRGKSAQVARSST</sequence>
<accession>A0A640WEI6</accession>
<dbReference type="InterPro" id="IPR038377">
    <property type="entry name" value="Na/Glc_symporter_sf"/>
</dbReference>
<gene>
    <name evidence="8" type="ORF">F0A16_08605</name>
</gene>
<dbReference type="Gene3D" id="1.20.1730.10">
    <property type="entry name" value="Sodium/glucose cotransporter"/>
    <property type="match status" value="1"/>
</dbReference>
<feature type="transmembrane region" description="Helical" evidence="7">
    <location>
        <begin position="6"/>
        <end position="22"/>
    </location>
</feature>
<dbReference type="NCBIfam" id="NF007790">
    <property type="entry name" value="PRK10484.1"/>
    <property type="match status" value="1"/>
</dbReference>
<name>A0A640WEI6_9GAMM</name>
<evidence type="ECO:0000256" key="6">
    <source>
        <dbReference type="RuleBase" id="RU362091"/>
    </source>
</evidence>
<proteinExistence type="inferred from homology"/>
<dbReference type="RefSeq" id="WP_149434995.1">
    <property type="nucleotide sequence ID" value="NZ_VTPX01000004.1"/>
</dbReference>
<evidence type="ECO:0000256" key="4">
    <source>
        <dbReference type="ARBA" id="ARBA00022989"/>
    </source>
</evidence>
<feature type="transmembrane region" description="Helical" evidence="7">
    <location>
        <begin position="340"/>
        <end position="368"/>
    </location>
</feature>
<reference evidence="8 9" key="1">
    <citation type="submission" date="2019-08" db="EMBL/GenBank/DDBJ databases">
        <title>Bioinformatics analysis of the strain L3 and L5.</title>
        <authorList>
            <person name="Li X."/>
        </authorList>
    </citation>
    <scope>NUCLEOTIDE SEQUENCE [LARGE SCALE GENOMIC DNA]</scope>
    <source>
        <strain evidence="8 9">L3</strain>
    </source>
</reference>
<keyword evidence="4 7" id="KW-1133">Transmembrane helix</keyword>